<dbReference type="AlphaFoldDB" id="A0AAE6ZH45"/>
<accession>A0AAE6ZH45</accession>
<reference evidence="2" key="1">
    <citation type="submission" date="2020-04" db="EMBL/GenBank/DDBJ databases">
        <authorList>
            <person name="Kittiwongwattana C."/>
        </authorList>
    </citation>
    <scope>NUCLEOTIDE SEQUENCE [LARGE SCALE GENOMIC DNA]</scope>
    <source>
        <strain evidence="2">1310</strain>
    </source>
</reference>
<name>A0AAE6ZH45_9BACT</name>
<dbReference type="GO" id="GO:0004553">
    <property type="term" value="F:hydrolase activity, hydrolyzing O-glycosyl compounds"/>
    <property type="evidence" value="ECO:0007669"/>
    <property type="project" value="UniProtKB-ARBA"/>
</dbReference>
<dbReference type="Proteomes" id="UP000502421">
    <property type="component" value="Chromosome"/>
</dbReference>
<evidence type="ECO:0000313" key="2">
    <source>
        <dbReference type="Proteomes" id="UP000502421"/>
    </source>
</evidence>
<dbReference type="InterPro" id="IPR013320">
    <property type="entry name" value="ConA-like_dom_sf"/>
</dbReference>
<protein>
    <submittedName>
        <fullName evidence="1">T9SS type A sorting domain-containing protein</fullName>
    </submittedName>
</protein>
<dbReference type="GO" id="GO:0005975">
    <property type="term" value="P:carbohydrate metabolic process"/>
    <property type="evidence" value="ECO:0007669"/>
    <property type="project" value="UniProtKB-ARBA"/>
</dbReference>
<dbReference type="EMBL" id="CP051205">
    <property type="protein sequence ID" value="QJB32978.1"/>
    <property type="molecule type" value="Genomic_DNA"/>
</dbReference>
<dbReference type="KEGG" id="coy:HF329_17300"/>
<organism evidence="1 2">
    <name type="scientific">Chitinophaga oryzae</name>
    <dbReference type="NCBI Taxonomy" id="2725414"/>
    <lineage>
        <taxon>Bacteria</taxon>
        <taxon>Pseudomonadati</taxon>
        <taxon>Bacteroidota</taxon>
        <taxon>Chitinophagia</taxon>
        <taxon>Chitinophagales</taxon>
        <taxon>Chitinophagaceae</taxon>
        <taxon>Chitinophaga</taxon>
    </lineage>
</organism>
<evidence type="ECO:0000313" key="1">
    <source>
        <dbReference type="EMBL" id="QJB32978.1"/>
    </source>
</evidence>
<dbReference type="RefSeq" id="WP_168805693.1">
    <property type="nucleotide sequence ID" value="NZ_CP051205.1"/>
</dbReference>
<dbReference type="Gene3D" id="2.60.120.200">
    <property type="match status" value="1"/>
</dbReference>
<dbReference type="SUPFAM" id="SSF49899">
    <property type="entry name" value="Concanavalin A-like lectins/glucanases"/>
    <property type="match status" value="1"/>
</dbReference>
<sequence length="646" mass="71273">MNPHLLTGFLLRKMPLLVLFVFLMNTCSYAQKAYVSSQNFQIYGLCVGCAVQNPQNVVGPDESNYASLQIPLGLMGRIEQTLIFPAVKKYTKVVIGIGTNQSGLSAQLLAGVSVETFNGNTSNNDYRIVDSELLNIGISGSGSGRGTIEFATTQPYDRIRISLNAGLLNLNGGLNVYYAYQLDNRIYANRETHKVPKPCTYCDVQNPQNAVGPNENDFSTLNVSASQALYFPAARTFTKLVIGVGSDTKPIEQIRRERALISTINIDENNNPEVVVGLKPDPQDPYRGTIEFMTSQLYHGVSFTLINYANYTADLKIYYAYQDELMLNACKSVLFDPFYYFPFNGNTYSTTPGFYLNASTLFPEYKNDIGCDRGLTSTTAAYTLESPDISPSLYTGDITIAFWADIREGDPPVPDPDNPGEYLPPARPQPFLTLEAFGQKFHMTPEHLEVGEEFDGGQIEQRPGYAHYVLVLKADGPATDNACIYINGKPGQGDENCTSWTQEGRSNHKKIKIALDRADIDELVIYNRALSDGEIRLLAHAYPVSPNSAASARTAVSNKMKTVAAKENKKLTISPNPTTGQITLHGNLPLQDAEIIVRSTVGAEVYRSKVRSTVIDLPPTLPGGMYVLTLQTKDKRLFTRKIVLTR</sequence>
<proteinExistence type="predicted"/>
<gene>
    <name evidence="1" type="ORF">HF329_17300</name>
</gene>